<evidence type="ECO:0000256" key="6">
    <source>
        <dbReference type="ARBA" id="ARBA00023237"/>
    </source>
</evidence>
<keyword evidence="7 8" id="KW-0449">Lipoprotein</keyword>
<dbReference type="GO" id="GO:0009279">
    <property type="term" value="C:cell outer membrane"/>
    <property type="evidence" value="ECO:0007669"/>
    <property type="project" value="UniProtKB-SubCell"/>
</dbReference>
<evidence type="ECO:0000256" key="5">
    <source>
        <dbReference type="ARBA" id="ARBA00023139"/>
    </source>
</evidence>
<evidence type="ECO:0000256" key="2">
    <source>
        <dbReference type="ARBA" id="ARBA00004459"/>
    </source>
</evidence>
<keyword evidence="3" id="KW-0732">Signal</keyword>
<gene>
    <name evidence="9" type="ORF">BCO_0114807</name>
</gene>
<organism evidence="9">
    <name type="scientific">Borrelia coriaceae ATCC 43381</name>
    <dbReference type="NCBI Taxonomy" id="1408429"/>
    <lineage>
        <taxon>Bacteria</taxon>
        <taxon>Pseudomonadati</taxon>
        <taxon>Spirochaetota</taxon>
        <taxon>Spirochaetia</taxon>
        <taxon>Spirochaetales</taxon>
        <taxon>Borreliaceae</taxon>
        <taxon>Borrelia</taxon>
    </lineage>
</organism>
<comment type="subcellular location">
    <subcellularLocation>
        <location evidence="2 8">Cell outer membrane</location>
        <topology evidence="2 8">Lipid-anchor</topology>
    </subcellularLocation>
</comment>
<dbReference type="InterPro" id="IPR000680">
    <property type="entry name" value="Borrelia_lipo"/>
</dbReference>
<sequence>MKINIKDIKIKSICATLFISLFLSCNNGIEELERQRDSILSISNLRQGFLDIFTSFGDMLGGVLGIKADTKKSEIGDYFTNIANTMKKVKDKLISEIANNENYAKVKTVVDKFITGTLDKIAEGSKIVAVGAGDSGIIGDAEQNKDAVAADTASVKAIVKGIKAIVDMVLKDKGNADANATKDADKANIGKLFTKTNDGNRADNAAAQLAAASIGAITGADILQAIIKSKENPNADGINGIENAKDAAEIAIAPAVDNKKAINQEEAKKDAVLAAGIALRAMAKNGKFAVKNTEGDAVKTINSAAASAVTKALNTLNIAIRNTVDSGLRKISEALAAVKQGSSICRIC</sequence>
<dbReference type="OrthoDB" id="352883at2"/>
<comment type="function">
    <text evidence="1 8">The Vlp and Vsp proteins are antigenically distinct proteins, only one vlp or vsp gene is transcriptionally active at any one time. Switching between these genes is a mechanism of host immune response evasion.</text>
</comment>
<geneLocation type="plasmid" evidence="9">
    <name>unnamed</name>
</geneLocation>
<dbReference type="Pfam" id="PF00921">
    <property type="entry name" value="Lipoprotein_2"/>
    <property type="match status" value="1"/>
</dbReference>
<evidence type="ECO:0000256" key="7">
    <source>
        <dbReference type="ARBA" id="ARBA00023288"/>
    </source>
</evidence>
<dbReference type="HOGENOM" id="CLU_054711_0_0_12"/>
<keyword evidence="9" id="KW-0614">Plasmid</keyword>
<protein>
    <recommendedName>
        <fullName evidence="8">Variable large protein</fullName>
    </recommendedName>
</protein>
<evidence type="ECO:0000256" key="8">
    <source>
        <dbReference type="RuleBase" id="RU363105"/>
    </source>
</evidence>
<accession>W5T2B4</accession>
<dbReference type="EMBL" id="CP005754">
    <property type="protein sequence ID" value="AHH11451.1"/>
    <property type="molecule type" value="Genomic_DNA"/>
</dbReference>
<dbReference type="RefSeq" id="WP_051428624.1">
    <property type="nucleotide sequence ID" value="NZ_CP005754.1"/>
</dbReference>
<keyword evidence="5 8" id="KW-0564">Palmitate</keyword>
<dbReference type="SUPFAM" id="SSF74748">
    <property type="entry name" value="Variable surface antigen VlsE"/>
    <property type="match status" value="1"/>
</dbReference>
<reference evidence="9" key="1">
    <citation type="submission" date="2013-04" db="EMBL/GenBank/DDBJ databases">
        <title>Comparative Genomics of Relapsing Fever Spirochetes.</title>
        <authorList>
            <person name="Schwan T.G."/>
            <person name="Raffel S.J."/>
            <person name="Porcella S.F."/>
            <person name="Martens C.A."/>
            <person name="Bruno D.P."/>
            <person name="Ricklefs S.M."/>
            <person name="Barbian K.B."/>
        </authorList>
    </citation>
    <scope>NUCLEOTIDE SEQUENCE</scope>
    <source>
        <strain evidence="9">Co53</strain>
        <plasmid evidence="9">unnamed</plasmid>
    </source>
</reference>
<evidence type="ECO:0000256" key="1">
    <source>
        <dbReference type="ARBA" id="ARBA00003932"/>
    </source>
</evidence>
<evidence type="ECO:0000313" key="9">
    <source>
        <dbReference type="EMBL" id="AHH11451.1"/>
    </source>
</evidence>
<evidence type="ECO:0000256" key="4">
    <source>
        <dbReference type="ARBA" id="ARBA00023136"/>
    </source>
</evidence>
<evidence type="ECO:0000256" key="3">
    <source>
        <dbReference type="ARBA" id="ARBA00022729"/>
    </source>
</evidence>
<dbReference type="AlphaFoldDB" id="W5T2B4"/>
<name>W5T2B4_9SPIR</name>
<proteinExistence type="predicted"/>
<keyword evidence="4 8" id="KW-0472">Membrane</keyword>
<keyword evidence="6 8" id="KW-0998">Cell outer membrane</keyword>
<dbReference type="PROSITE" id="PS51257">
    <property type="entry name" value="PROKAR_LIPOPROTEIN"/>
    <property type="match status" value="1"/>
</dbReference>